<dbReference type="InterPro" id="IPR007867">
    <property type="entry name" value="GMC_OxRtase_C"/>
</dbReference>
<sequence length="540" mass="60093">MRIYVADKRDTLRKIAQKFHINLSELITLNFRIPDPDHPLTGIPVYLPLASSEGRAYSEPSFIHVTPAPVSEGSWITISSLEKMSQTEYDVLIVGTGPGGGAVLWRLCEQWRNNGKKIGVVEAGNLLLPTHARNIETMSFQRWIDLAYHSPRFKIPVSGTNFRQLIAVGGRSLVWSGVSPRMYLDPQQWPVPQWEMDMYYRIAEQVMNVSNRYTEGSPINQIFLHQLRNGPYPAAVNGPLAVDLEPTKYGEIHSNVFFSSISFLAKALYRKTYDLAVLARAVQVVTDKKGVAGVHVMTPDKRSCVLKAKTVVLSASTFGTPRILLHSGIRGNAIGHYLINHSAVRGTAKFNRKDYPYVLGPIGILIPETEKLPYQVVVEGPIGYQFYHDKQIPFQEEMDVFVAGFGTVQPRYENKINLDPFRRDEYGVPELQIHLDYNEADKAILQQATDEVKRVTSAIGTPLVSLVPDEPVAGDHEAGTCRMGDDPDTSATDRYGQIHGVPGLYVADNSIFPVMGAANPTLTMVALAIRTADHIIRQSK</sequence>
<comment type="caution">
    <text evidence="7">The sequence shown here is derived from an EMBL/GenBank/DDBJ whole genome shotgun (WGS) entry which is preliminary data.</text>
</comment>
<gene>
    <name evidence="7" type="ORF">ICC18_28900</name>
</gene>
<evidence type="ECO:0000259" key="6">
    <source>
        <dbReference type="PROSITE" id="PS51782"/>
    </source>
</evidence>
<organism evidence="7 8">
    <name type="scientific">Paenibacillus sedimenti</name>
    <dbReference type="NCBI Taxonomy" id="2770274"/>
    <lineage>
        <taxon>Bacteria</taxon>
        <taxon>Bacillati</taxon>
        <taxon>Bacillota</taxon>
        <taxon>Bacilli</taxon>
        <taxon>Bacillales</taxon>
        <taxon>Paenibacillaceae</taxon>
        <taxon>Paenibacillus</taxon>
    </lineage>
</organism>
<evidence type="ECO:0000256" key="5">
    <source>
        <dbReference type="ARBA" id="ARBA00023002"/>
    </source>
</evidence>
<name>A0A926QMU7_9BACL</name>
<dbReference type="PROSITE" id="PS51782">
    <property type="entry name" value="LYSM"/>
    <property type="match status" value="1"/>
</dbReference>
<accession>A0A926QMU7</accession>
<dbReference type="InterPro" id="IPR018392">
    <property type="entry name" value="LysM"/>
</dbReference>
<evidence type="ECO:0000256" key="3">
    <source>
        <dbReference type="ARBA" id="ARBA00022630"/>
    </source>
</evidence>
<dbReference type="Pfam" id="PF00732">
    <property type="entry name" value="GMC_oxred_N"/>
    <property type="match status" value="1"/>
</dbReference>
<comment type="similarity">
    <text evidence="2">Belongs to the GMC oxidoreductase family.</text>
</comment>
<comment type="cofactor">
    <cofactor evidence="1">
        <name>FAD</name>
        <dbReference type="ChEBI" id="CHEBI:57692"/>
    </cofactor>
</comment>
<evidence type="ECO:0000313" key="8">
    <source>
        <dbReference type="Proteomes" id="UP000650466"/>
    </source>
</evidence>
<dbReference type="InterPro" id="IPR036188">
    <property type="entry name" value="FAD/NAD-bd_sf"/>
</dbReference>
<keyword evidence="5" id="KW-0560">Oxidoreductase</keyword>
<dbReference type="SUPFAM" id="SSF51905">
    <property type="entry name" value="FAD/NAD(P)-binding domain"/>
    <property type="match status" value="1"/>
</dbReference>
<dbReference type="EMBL" id="JACVVD010000015">
    <property type="protein sequence ID" value="MBD0384072.1"/>
    <property type="molecule type" value="Genomic_DNA"/>
</dbReference>
<dbReference type="AlphaFoldDB" id="A0A926QMU7"/>
<dbReference type="Proteomes" id="UP000650466">
    <property type="component" value="Unassembled WGS sequence"/>
</dbReference>
<dbReference type="PANTHER" id="PTHR42784">
    <property type="entry name" value="PYRANOSE 2-OXIDASE"/>
    <property type="match status" value="1"/>
</dbReference>
<dbReference type="Pfam" id="PF05199">
    <property type="entry name" value="GMC_oxred_C"/>
    <property type="match status" value="1"/>
</dbReference>
<dbReference type="GO" id="GO:0016614">
    <property type="term" value="F:oxidoreductase activity, acting on CH-OH group of donors"/>
    <property type="evidence" value="ECO:0007669"/>
    <property type="project" value="InterPro"/>
</dbReference>
<dbReference type="InterPro" id="IPR051473">
    <property type="entry name" value="P2Ox-like"/>
</dbReference>
<feature type="domain" description="LysM" evidence="6">
    <location>
        <begin position="2"/>
        <end position="47"/>
    </location>
</feature>
<evidence type="ECO:0000256" key="1">
    <source>
        <dbReference type="ARBA" id="ARBA00001974"/>
    </source>
</evidence>
<dbReference type="SUPFAM" id="SSF54373">
    <property type="entry name" value="FAD-linked reductases, C-terminal domain"/>
    <property type="match status" value="1"/>
</dbReference>
<dbReference type="CDD" id="cd00118">
    <property type="entry name" value="LysM"/>
    <property type="match status" value="1"/>
</dbReference>
<dbReference type="PANTHER" id="PTHR42784:SF1">
    <property type="entry name" value="PYRANOSE 2-OXIDASE"/>
    <property type="match status" value="1"/>
</dbReference>
<keyword evidence="3" id="KW-0285">Flavoprotein</keyword>
<reference evidence="7" key="1">
    <citation type="submission" date="2020-09" db="EMBL/GenBank/DDBJ databases">
        <title>Draft Genome Sequence of Paenibacillus sp. WST5.</title>
        <authorList>
            <person name="Bao Z."/>
        </authorList>
    </citation>
    <scope>NUCLEOTIDE SEQUENCE</scope>
    <source>
        <strain evidence="7">WST5</strain>
    </source>
</reference>
<keyword evidence="4" id="KW-0274">FAD</keyword>
<evidence type="ECO:0000256" key="2">
    <source>
        <dbReference type="ARBA" id="ARBA00010790"/>
    </source>
</evidence>
<evidence type="ECO:0000313" key="7">
    <source>
        <dbReference type="EMBL" id="MBD0384072.1"/>
    </source>
</evidence>
<evidence type="ECO:0000256" key="4">
    <source>
        <dbReference type="ARBA" id="ARBA00022827"/>
    </source>
</evidence>
<dbReference type="Pfam" id="PF01476">
    <property type="entry name" value="LysM"/>
    <property type="match status" value="1"/>
</dbReference>
<keyword evidence="8" id="KW-1185">Reference proteome</keyword>
<dbReference type="InterPro" id="IPR000172">
    <property type="entry name" value="GMC_OxRdtase_N"/>
</dbReference>
<dbReference type="GO" id="GO:0050660">
    <property type="term" value="F:flavin adenine dinucleotide binding"/>
    <property type="evidence" value="ECO:0007669"/>
    <property type="project" value="InterPro"/>
</dbReference>
<proteinExistence type="inferred from homology"/>
<protein>
    <submittedName>
        <fullName evidence="7">GMC family oxidoreductase N-terminal domain-containing protein</fullName>
    </submittedName>
</protein>
<dbReference type="Gene3D" id="3.50.50.60">
    <property type="entry name" value="FAD/NAD(P)-binding domain"/>
    <property type="match status" value="2"/>
</dbReference>
<dbReference type="RefSeq" id="WP_188177852.1">
    <property type="nucleotide sequence ID" value="NZ_JACVVD010000015.1"/>
</dbReference>